<evidence type="ECO:0000313" key="2">
    <source>
        <dbReference type="Proteomes" id="UP000790709"/>
    </source>
</evidence>
<comment type="caution">
    <text evidence="1">The sequence shown here is derived from an EMBL/GenBank/DDBJ whole genome shotgun (WGS) entry which is preliminary data.</text>
</comment>
<accession>A0ACB8BJK7</accession>
<evidence type="ECO:0000313" key="1">
    <source>
        <dbReference type="EMBL" id="KAH7926061.1"/>
    </source>
</evidence>
<dbReference type="EMBL" id="MU266389">
    <property type="protein sequence ID" value="KAH7926061.1"/>
    <property type="molecule type" value="Genomic_DNA"/>
</dbReference>
<protein>
    <submittedName>
        <fullName evidence="1">Uncharacterized protein</fullName>
    </submittedName>
</protein>
<sequence>MAQIERGLLIVPLPSMHKHKHIGTVLPSIRVSISIVALSPRVLHEPRSFLSSFLAILTSLRHGSCRRSLLNLARH</sequence>
<gene>
    <name evidence="1" type="ORF">BV22DRAFT_1033202</name>
</gene>
<keyword evidence="2" id="KW-1185">Reference proteome</keyword>
<reference evidence="1" key="1">
    <citation type="journal article" date="2021" name="New Phytol.">
        <title>Evolutionary innovations through gain and loss of genes in the ectomycorrhizal Boletales.</title>
        <authorList>
            <person name="Wu G."/>
            <person name="Miyauchi S."/>
            <person name="Morin E."/>
            <person name="Kuo A."/>
            <person name="Drula E."/>
            <person name="Varga T."/>
            <person name="Kohler A."/>
            <person name="Feng B."/>
            <person name="Cao Y."/>
            <person name="Lipzen A."/>
            <person name="Daum C."/>
            <person name="Hundley H."/>
            <person name="Pangilinan J."/>
            <person name="Johnson J."/>
            <person name="Barry K."/>
            <person name="LaButti K."/>
            <person name="Ng V."/>
            <person name="Ahrendt S."/>
            <person name="Min B."/>
            <person name="Choi I.G."/>
            <person name="Park H."/>
            <person name="Plett J.M."/>
            <person name="Magnuson J."/>
            <person name="Spatafora J.W."/>
            <person name="Nagy L.G."/>
            <person name="Henrissat B."/>
            <person name="Grigoriev I.V."/>
            <person name="Yang Z.L."/>
            <person name="Xu J."/>
            <person name="Martin F.M."/>
        </authorList>
    </citation>
    <scope>NUCLEOTIDE SEQUENCE</scope>
    <source>
        <strain evidence="1">KUC20120723A-06</strain>
    </source>
</reference>
<name>A0ACB8BJK7_9AGAM</name>
<proteinExistence type="predicted"/>
<organism evidence="1 2">
    <name type="scientific">Leucogyrophana mollusca</name>
    <dbReference type="NCBI Taxonomy" id="85980"/>
    <lineage>
        <taxon>Eukaryota</taxon>
        <taxon>Fungi</taxon>
        <taxon>Dikarya</taxon>
        <taxon>Basidiomycota</taxon>
        <taxon>Agaricomycotina</taxon>
        <taxon>Agaricomycetes</taxon>
        <taxon>Agaricomycetidae</taxon>
        <taxon>Boletales</taxon>
        <taxon>Boletales incertae sedis</taxon>
        <taxon>Leucogyrophana</taxon>
    </lineage>
</organism>
<dbReference type="Proteomes" id="UP000790709">
    <property type="component" value="Unassembled WGS sequence"/>
</dbReference>